<gene>
    <name evidence="2" type="ORF">SAMN06296378_0682</name>
</gene>
<accession>A0A2C8Z2Q9</accession>
<dbReference type="Proteomes" id="UP000219440">
    <property type="component" value="Unassembled WGS sequence"/>
</dbReference>
<name>A0A2C8Z2Q9_9MICO</name>
<dbReference type="RefSeq" id="WP_097059871.1">
    <property type="nucleotide sequence ID" value="NZ_BMLC01000001.1"/>
</dbReference>
<dbReference type="InterPro" id="IPR036390">
    <property type="entry name" value="WH_DNA-bd_sf"/>
</dbReference>
<evidence type="ECO:0000313" key="3">
    <source>
        <dbReference type="Proteomes" id="UP000219440"/>
    </source>
</evidence>
<protein>
    <submittedName>
        <fullName evidence="2">Uncharacterized protein</fullName>
    </submittedName>
</protein>
<dbReference type="SUPFAM" id="SSF46785">
    <property type="entry name" value="Winged helix' DNA-binding domain"/>
    <property type="match status" value="1"/>
</dbReference>
<dbReference type="EMBL" id="OCST01000002">
    <property type="protein sequence ID" value="SOE57821.1"/>
    <property type="molecule type" value="Genomic_DNA"/>
</dbReference>
<sequence length="173" mass="18966">MQTPRPIGFWLKLVDRMIDEQFASTLEEHGVTRRQWQLLNILARENATVQQLDTAVAPFLSAPLPFETAPSDTAPSDTAPSDTLDAASGDSETSADDPAETSASHLAELVESDWVRITGSVYELTERGRIALERLSGVVDAQRTLATEGVTPDQYEQTVAVLERVARNLGWND</sequence>
<dbReference type="OrthoDB" id="3697068at2"/>
<dbReference type="InterPro" id="IPR036388">
    <property type="entry name" value="WH-like_DNA-bd_sf"/>
</dbReference>
<dbReference type="AlphaFoldDB" id="A0A2C8Z2Q9"/>
<organism evidence="2 3">
    <name type="scientific">Salinibacterium xinjiangense</name>
    <dbReference type="NCBI Taxonomy" id="386302"/>
    <lineage>
        <taxon>Bacteria</taxon>
        <taxon>Bacillati</taxon>
        <taxon>Actinomycetota</taxon>
        <taxon>Actinomycetes</taxon>
        <taxon>Micrococcales</taxon>
        <taxon>Microbacteriaceae</taxon>
        <taxon>Salinibacterium</taxon>
    </lineage>
</organism>
<feature type="compositionally biased region" description="Polar residues" evidence="1">
    <location>
        <begin position="70"/>
        <end position="81"/>
    </location>
</feature>
<keyword evidence="3" id="KW-1185">Reference proteome</keyword>
<evidence type="ECO:0000313" key="2">
    <source>
        <dbReference type="EMBL" id="SOE57821.1"/>
    </source>
</evidence>
<dbReference type="Gene3D" id="1.10.10.10">
    <property type="entry name" value="Winged helix-like DNA-binding domain superfamily/Winged helix DNA-binding domain"/>
    <property type="match status" value="2"/>
</dbReference>
<reference evidence="2 3" key="1">
    <citation type="submission" date="2017-09" db="EMBL/GenBank/DDBJ databases">
        <authorList>
            <person name="Ehlers B."/>
            <person name="Leendertz F.H."/>
        </authorList>
    </citation>
    <scope>NUCLEOTIDE SEQUENCE [LARGE SCALE GENOMIC DNA]</scope>
    <source>
        <strain evidence="2 3">CGMCC 1.05381</strain>
    </source>
</reference>
<proteinExistence type="predicted"/>
<evidence type="ECO:0000256" key="1">
    <source>
        <dbReference type="SAM" id="MobiDB-lite"/>
    </source>
</evidence>
<feature type="region of interest" description="Disordered" evidence="1">
    <location>
        <begin position="67"/>
        <end position="103"/>
    </location>
</feature>